<dbReference type="PANTHER" id="PTHR24249:SF372">
    <property type="entry name" value="G-PROTEIN COUPLED RECEPTORS FAMILY 1 PROFILE DOMAIN-CONTAINING PROTEIN"/>
    <property type="match status" value="1"/>
</dbReference>
<evidence type="ECO:0000256" key="8">
    <source>
        <dbReference type="ARBA" id="ARBA00023170"/>
    </source>
</evidence>
<evidence type="ECO:0000256" key="7">
    <source>
        <dbReference type="ARBA" id="ARBA00023136"/>
    </source>
</evidence>
<dbReference type="AlphaFoldDB" id="A0A3R7QPY0"/>
<keyword evidence="8 10" id="KW-0675">Receptor</keyword>
<feature type="domain" description="G-protein coupled receptors family 1 profile" evidence="13">
    <location>
        <begin position="149"/>
        <end position="404"/>
    </location>
</feature>
<dbReference type="GO" id="GO:0004930">
    <property type="term" value="F:G protein-coupled receptor activity"/>
    <property type="evidence" value="ECO:0007669"/>
    <property type="project" value="UniProtKB-KW"/>
</dbReference>
<comment type="caution">
    <text evidence="14">The sequence shown here is derived from an EMBL/GenBank/DDBJ whole genome shotgun (WGS) entry which is preliminary data.</text>
</comment>
<feature type="transmembrane region" description="Helical" evidence="12">
    <location>
        <begin position="166"/>
        <end position="184"/>
    </location>
</feature>
<evidence type="ECO:0000256" key="10">
    <source>
        <dbReference type="RuleBase" id="RU000688"/>
    </source>
</evidence>
<evidence type="ECO:0000256" key="5">
    <source>
        <dbReference type="ARBA" id="ARBA00022989"/>
    </source>
</evidence>
<keyword evidence="4 10" id="KW-0812">Transmembrane</keyword>
<sequence>MDRHLPVRESDPSPHPSLAPCPSLAPPPLASAHGIPFRRSFEAIPEEALEPSRLTPTHPTGPKARFLSKEPDGAARRANGRRRPFSRIDAAADRPLGNLSLVEDPEGAGATLLVTAEEASRQKALLGPLELAAYVGTQLTLMLGVWASAGVVMLTIMNSSHTRDQYMYWFLLNLSVSTIISGLYHPMTMGVAFKNFLDTGKYAITSPDVCFAANVLVSSYRSVACSSIFLMALERYVTIRKPLTHCYILTGRRIWLSISGTWVLAFSFAAGLFAHRLAFRAPSRISFCSLDLFEVRRVNAAQICFGSCLYACVLAIYVHLQVIARRHLRIIEEERRSFGLAQYQRNVKRSSIALRITLFILSVDVPIYIMNVLLWVSPTGDGEKYMKGIIMLLVVSQILQPLFYSLLSSDFRKSLHSLFGRNRVGPEVGGVPCAPRLPGAWLASQAASDDSV</sequence>
<gene>
    <name evidence="14" type="ORF">C7M84_007276</name>
</gene>
<keyword evidence="9 10" id="KW-0807">Transducer</keyword>
<feature type="transmembrane region" description="Helical" evidence="12">
    <location>
        <begin position="211"/>
        <end position="233"/>
    </location>
</feature>
<comment type="similarity">
    <text evidence="2 10">Belongs to the G-protein coupled receptor 1 family.</text>
</comment>
<evidence type="ECO:0000256" key="4">
    <source>
        <dbReference type="ARBA" id="ARBA00022692"/>
    </source>
</evidence>
<dbReference type="EMBL" id="QCYY01001921">
    <property type="protein sequence ID" value="ROT74226.1"/>
    <property type="molecule type" value="Genomic_DNA"/>
</dbReference>
<dbReference type="Proteomes" id="UP000283509">
    <property type="component" value="Unassembled WGS sequence"/>
</dbReference>
<feature type="region of interest" description="Disordered" evidence="11">
    <location>
        <begin position="1"/>
        <end position="89"/>
    </location>
</feature>
<dbReference type="PANTHER" id="PTHR24249">
    <property type="entry name" value="HISTAMINE RECEPTOR-RELATED G-PROTEIN COUPLED RECEPTOR"/>
    <property type="match status" value="1"/>
</dbReference>
<name>A0A3R7QPY0_PENVA</name>
<dbReference type="OrthoDB" id="6359945at2759"/>
<evidence type="ECO:0000256" key="1">
    <source>
        <dbReference type="ARBA" id="ARBA00004651"/>
    </source>
</evidence>
<feature type="transmembrane region" description="Helical" evidence="12">
    <location>
        <begin position="254"/>
        <end position="274"/>
    </location>
</feature>
<dbReference type="CDD" id="cd00637">
    <property type="entry name" value="7tm_classA_rhodopsin-like"/>
    <property type="match status" value="1"/>
</dbReference>
<keyword evidence="3" id="KW-1003">Cell membrane</keyword>
<feature type="transmembrane region" description="Helical" evidence="12">
    <location>
        <begin position="300"/>
        <end position="320"/>
    </location>
</feature>
<evidence type="ECO:0000256" key="11">
    <source>
        <dbReference type="SAM" id="MobiDB-lite"/>
    </source>
</evidence>
<dbReference type="PRINTS" id="PR00237">
    <property type="entry name" value="GPCRRHODOPSN"/>
</dbReference>
<proteinExistence type="inferred from homology"/>
<evidence type="ECO:0000256" key="3">
    <source>
        <dbReference type="ARBA" id="ARBA00022475"/>
    </source>
</evidence>
<dbReference type="InterPro" id="IPR000276">
    <property type="entry name" value="GPCR_Rhodpsn"/>
</dbReference>
<keyword evidence="6 10" id="KW-0297">G-protein coupled receptor</keyword>
<reference evidence="14 15" key="1">
    <citation type="submission" date="2018-04" db="EMBL/GenBank/DDBJ databases">
        <authorList>
            <person name="Zhang X."/>
            <person name="Yuan J."/>
            <person name="Li F."/>
            <person name="Xiang J."/>
        </authorList>
    </citation>
    <scope>NUCLEOTIDE SEQUENCE [LARGE SCALE GENOMIC DNA]</scope>
    <source>
        <tissue evidence="14">Muscle</tissue>
    </source>
</reference>
<comment type="subcellular location">
    <subcellularLocation>
        <location evidence="1">Cell membrane</location>
        <topology evidence="1">Multi-pass membrane protein</topology>
    </subcellularLocation>
</comment>
<accession>A0A3R7QPY0</accession>
<evidence type="ECO:0000256" key="9">
    <source>
        <dbReference type="ARBA" id="ARBA00023224"/>
    </source>
</evidence>
<keyword evidence="15" id="KW-1185">Reference proteome</keyword>
<protein>
    <recommendedName>
        <fullName evidence="13">G-protein coupled receptors family 1 profile domain-containing protein</fullName>
    </recommendedName>
</protein>
<dbReference type="InterPro" id="IPR050569">
    <property type="entry name" value="TAAR"/>
</dbReference>
<keyword evidence="7 12" id="KW-0472">Membrane</keyword>
<dbReference type="PROSITE" id="PS50262">
    <property type="entry name" value="G_PROTEIN_RECEP_F1_2"/>
    <property type="match status" value="1"/>
</dbReference>
<evidence type="ECO:0000256" key="2">
    <source>
        <dbReference type="ARBA" id="ARBA00010663"/>
    </source>
</evidence>
<feature type="transmembrane region" description="Helical" evidence="12">
    <location>
        <begin position="388"/>
        <end position="407"/>
    </location>
</feature>
<dbReference type="PROSITE" id="PS00237">
    <property type="entry name" value="G_PROTEIN_RECEP_F1_1"/>
    <property type="match status" value="1"/>
</dbReference>
<dbReference type="Gene3D" id="1.20.1070.10">
    <property type="entry name" value="Rhodopsin 7-helix transmembrane proteins"/>
    <property type="match status" value="1"/>
</dbReference>
<feature type="compositionally biased region" description="Basic and acidic residues" evidence="11">
    <location>
        <begin position="1"/>
        <end position="12"/>
    </location>
</feature>
<dbReference type="Pfam" id="PF00001">
    <property type="entry name" value="7tm_1"/>
    <property type="match status" value="1"/>
</dbReference>
<feature type="compositionally biased region" description="Pro residues" evidence="11">
    <location>
        <begin position="13"/>
        <end position="29"/>
    </location>
</feature>
<reference evidence="14 15" key="2">
    <citation type="submission" date="2019-01" db="EMBL/GenBank/DDBJ databases">
        <title>The decoding of complex shrimp genome reveals the adaptation for benthos swimmer, frequently molting mechanism and breeding impact on genome.</title>
        <authorList>
            <person name="Sun Y."/>
            <person name="Gao Y."/>
            <person name="Yu Y."/>
        </authorList>
    </citation>
    <scope>NUCLEOTIDE SEQUENCE [LARGE SCALE GENOMIC DNA]</scope>
    <source>
        <tissue evidence="14">Muscle</tissue>
    </source>
</reference>
<feature type="transmembrane region" description="Helical" evidence="12">
    <location>
        <begin position="352"/>
        <end position="376"/>
    </location>
</feature>
<evidence type="ECO:0000313" key="14">
    <source>
        <dbReference type="EMBL" id="ROT74226.1"/>
    </source>
</evidence>
<keyword evidence="5 12" id="KW-1133">Transmembrane helix</keyword>
<feature type="transmembrane region" description="Helical" evidence="12">
    <location>
        <begin position="131"/>
        <end position="154"/>
    </location>
</feature>
<evidence type="ECO:0000313" key="15">
    <source>
        <dbReference type="Proteomes" id="UP000283509"/>
    </source>
</evidence>
<dbReference type="SUPFAM" id="SSF81321">
    <property type="entry name" value="Family A G protein-coupled receptor-like"/>
    <property type="match status" value="1"/>
</dbReference>
<dbReference type="InterPro" id="IPR017452">
    <property type="entry name" value="GPCR_Rhodpsn_7TM"/>
</dbReference>
<evidence type="ECO:0000256" key="12">
    <source>
        <dbReference type="SAM" id="Phobius"/>
    </source>
</evidence>
<organism evidence="14 15">
    <name type="scientific">Penaeus vannamei</name>
    <name type="common">Whiteleg shrimp</name>
    <name type="synonym">Litopenaeus vannamei</name>
    <dbReference type="NCBI Taxonomy" id="6689"/>
    <lineage>
        <taxon>Eukaryota</taxon>
        <taxon>Metazoa</taxon>
        <taxon>Ecdysozoa</taxon>
        <taxon>Arthropoda</taxon>
        <taxon>Crustacea</taxon>
        <taxon>Multicrustacea</taxon>
        <taxon>Malacostraca</taxon>
        <taxon>Eumalacostraca</taxon>
        <taxon>Eucarida</taxon>
        <taxon>Decapoda</taxon>
        <taxon>Dendrobranchiata</taxon>
        <taxon>Penaeoidea</taxon>
        <taxon>Penaeidae</taxon>
        <taxon>Penaeus</taxon>
    </lineage>
</organism>
<dbReference type="GO" id="GO:0005886">
    <property type="term" value="C:plasma membrane"/>
    <property type="evidence" value="ECO:0007669"/>
    <property type="project" value="UniProtKB-SubCell"/>
</dbReference>
<evidence type="ECO:0000256" key="6">
    <source>
        <dbReference type="ARBA" id="ARBA00023040"/>
    </source>
</evidence>
<evidence type="ECO:0000259" key="13">
    <source>
        <dbReference type="PROSITE" id="PS50262"/>
    </source>
</evidence>